<reference evidence="1" key="1">
    <citation type="submission" date="2019-09" db="EMBL/GenBank/DDBJ databases">
        <title>Characterisation of the sponge microbiome using genome-centric metagenomics.</title>
        <authorList>
            <person name="Engelberts J.P."/>
            <person name="Robbins S.J."/>
            <person name="De Goeij J.M."/>
            <person name="Aranda M."/>
            <person name="Bell S.C."/>
            <person name="Webster N.S."/>
        </authorList>
    </citation>
    <scope>NUCLEOTIDE SEQUENCE</scope>
    <source>
        <strain evidence="1">SB0676_bin_10</strain>
    </source>
</reference>
<evidence type="ECO:0000313" key="1">
    <source>
        <dbReference type="EMBL" id="MYG38763.1"/>
    </source>
</evidence>
<dbReference type="EMBL" id="VYDO01000235">
    <property type="protein sequence ID" value="MYG38763.1"/>
    <property type="molecule type" value="Genomic_DNA"/>
</dbReference>
<proteinExistence type="predicted"/>
<accession>A0A6B1FCP9</accession>
<comment type="caution">
    <text evidence="1">The sequence shown here is derived from an EMBL/GenBank/DDBJ whole genome shotgun (WGS) entry which is preliminary data.</text>
</comment>
<dbReference type="InterPro" id="IPR014964">
    <property type="entry name" value="DUF1830"/>
</dbReference>
<dbReference type="Pfam" id="PF08865">
    <property type="entry name" value="DUF1830"/>
    <property type="match status" value="1"/>
</dbReference>
<dbReference type="AlphaFoldDB" id="A0A6B1FCP9"/>
<sequence length="74" mass="8354">MEWCYHNQSDALVVLRCDEENFYMEKVAFPFDMVSFEAPASTKVFIWGYCNGSVAIIDSFVVGKSMGPDDSQVT</sequence>
<gene>
    <name evidence="1" type="ORF">F4162_07335</name>
</gene>
<organism evidence="1">
    <name type="scientific">Synechococcus sp. SB0676_bin_10</name>
    <dbReference type="NCBI Taxonomy" id="2604869"/>
    <lineage>
        <taxon>Bacteria</taxon>
        <taxon>Bacillati</taxon>
        <taxon>Cyanobacteriota</taxon>
        <taxon>Cyanophyceae</taxon>
        <taxon>Synechococcales</taxon>
        <taxon>Synechococcaceae</taxon>
        <taxon>Synechococcus</taxon>
    </lineage>
</organism>
<name>A0A6B1FCP9_9SYNE</name>
<protein>
    <submittedName>
        <fullName evidence="1">DUF1830 domain-containing protein</fullName>
    </submittedName>
</protein>